<dbReference type="Proteomes" id="UP000002071">
    <property type="component" value="Chromosome"/>
</dbReference>
<evidence type="ECO:0000313" key="1">
    <source>
        <dbReference type="EMBL" id="ACV10981.1"/>
    </source>
</evidence>
<reference evidence="1 2" key="1">
    <citation type="journal article" date="2009" name="Stand. Genomic Sci.">
        <title>Complete genome sequence of Halorhabdus utahensis type strain (AX-2).</title>
        <authorList>
            <person name="Anderson I."/>
            <person name="Tindall B.J."/>
            <person name="Pomrenke H."/>
            <person name="Goker M."/>
            <person name="Lapidus A."/>
            <person name="Nolan M."/>
            <person name="Copeland A."/>
            <person name="Glavina Del Rio T."/>
            <person name="Chen F."/>
            <person name="Tice H."/>
            <person name="Cheng J.F."/>
            <person name="Lucas S."/>
            <person name="Chertkov O."/>
            <person name="Bruce D."/>
            <person name="Brettin T."/>
            <person name="Detter J.C."/>
            <person name="Han C."/>
            <person name="Goodwin L."/>
            <person name="Land M."/>
            <person name="Hauser L."/>
            <person name="Chang Y.J."/>
            <person name="Jeffries C.D."/>
            <person name="Pitluck S."/>
            <person name="Pati A."/>
            <person name="Mavromatis K."/>
            <person name="Ivanova N."/>
            <person name="Ovchinnikova G."/>
            <person name="Chen A."/>
            <person name="Palaniappan K."/>
            <person name="Chain P."/>
            <person name="Rohde M."/>
            <person name="Bristow J."/>
            <person name="Eisen J.A."/>
            <person name="Markowitz V."/>
            <person name="Hugenholtz P."/>
            <person name="Kyrpides N.C."/>
            <person name="Klenk H.P."/>
        </authorList>
    </citation>
    <scope>NUCLEOTIDE SEQUENCE [LARGE SCALE GENOMIC DNA]</scope>
    <source>
        <strain evidence="2">DSM 12940 / JCM 11049 / AX-2</strain>
    </source>
</reference>
<protein>
    <submittedName>
        <fullName evidence="1">Uncharacterized protein</fullName>
    </submittedName>
</protein>
<dbReference type="GeneID" id="8383068"/>
<dbReference type="EMBL" id="CP001687">
    <property type="protein sequence ID" value="ACV10981.1"/>
    <property type="molecule type" value="Genomic_DNA"/>
</dbReference>
<sequence length="68" mass="7966">MAVGVKRPENKIRKSLRKAPDNRLDQDLLIERLTNSGLEEEEVYAALKEMMRKNEISHTSDWQLILED</sequence>
<organism evidence="1 2">
    <name type="scientific">Halorhabdus utahensis (strain DSM 12940 / JCM 11049 / AX-2)</name>
    <dbReference type="NCBI Taxonomy" id="519442"/>
    <lineage>
        <taxon>Archaea</taxon>
        <taxon>Methanobacteriati</taxon>
        <taxon>Methanobacteriota</taxon>
        <taxon>Stenosarchaea group</taxon>
        <taxon>Halobacteria</taxon>
        <taxon>Halobacteriales</taxon>
        <taxon>Haloarculaceae</taxon>
        <taxon>Halorhabdus</taxon>
    </lineage>
</organism>
<name>C7NU84_HALUD</name>
<dbReference type="HOGENOM" id="CLU_2783980_0_0_2"/>
<gene>
    <name evidence="1" type="ordered locus">Huta_0796</name>
</gene>
<dbReference type="KEGG" id="hut:Huta_0796"/>
<accession>C7NU84</accession>
<proteinExistence type="predicted"/>
<dbReference type="RefSeq" id="WP_015788560.1">
    <property type="nucleotide sequence ID" value="NC_013158.1"/>
</dbReference>
<evidence type="ECO:0000313" key="2">
    <source>
        <dbReference type="Proteomes" id="UP000002071"/>
    </source>
</evidence>
<keyword evidence="2" id="KW-1185">Reference proteome</keyword>
<dbReference type="AlphaFoldDB" id="C7NU84"/>